<accession>A0A429X867</accession>
<evidence type="ECO:0000256" key="1">
    <source>
        <dbReference type="SAM" id="SignalP"/>
    </source>
</evidence>
<evidence type="ECO:0000313" key="4">
    <source>
        <dbReference type="Proteomes" id="UP000287296"/>
    </source>
</evidence>
<dbReference type="AlphaFoldDB" id="A0A429X867"/>
<feature type="domain" description="BIG2" evidence="2">
    <location>
        <begin position="195"/>
        <end position="272"/>
    </location>
</feature>
<gene>
    <name evidence="3" type="ORF">D5F11_011605</name>
</gene>
<feature type="signal peptide" evidence="1">
    <location>
        <begin position="1"/>
        <end position="27"/>
    </location>
</feature>
<dbReference type="Pfam" id="PF02368">
    <property type="entry name" value="Big_2"/>
    <property type="match status" value="4"/>
</dbReference>
<dbReference type="InterPro" id="IPR008964">
    <property type="entry name" value="Invasin/intimin_cell_adhesion"/>
</dbReference>
<evidence type="ECO:0000313" key="3">
    <source>
        <dbReference type="EMBL" id="RST59471.1"/>
    </source>
</evidence>
<dbReference type="InterPro" id="IPR003343">
    <property type="entry name" value="Big_2"/>
</dbReference>
<name>A0A429X867_SIMTE</name>
<reference evidence="3 4" key="1">
    <citation type="submission" date="2018-12" db="EMBL/GenBank/DDBJ databases">
        <authorList>
            <person name="Sun L."/>
            <person name="Chen Z."/>
        </authorList>
    </citation>
    <scope>NUCLEOTIDE SEQUENCE [LARGE SCALE GENOMIC DNA]</scope>
    <source>
        <strain evidence="3 4">LMG 29736</strain>
    </source>
</reference>
<protein>
    <submittedName>
        <fullName evidence="3">Ig domain-containing protein</fullName>
    </submittedName>
</protein>
<feature type="domain" description="BIG2" evidence="2">
    <location>
        <begin position="280"/>
        <end position="357"/>
    </location>
</feature>
<feature type="domain" description="BIG2" evidence="2">
    <location>
        <begin position="362"/>
        <end position="439"/>
    </location>
</feature>
<keyword evidence="1" id="KW-0732">Signal</keyword>
<sequence length="692" mass="72857">MKKNIWIKVVFITTLLLSFALGNSADAANQSSIGDGTYTVGQDISVELSKLSISKGAADISIKRGDIELLSETLDGTQHYSPNQVTASLENGDKIEVLLHDGAANISVQEIPELDLTQIPGGFYEIGVDIPEGTYTIKSNNDEGASIDILDSQYNKKDSIDVDFAEAVDQEFSKGDKIYLYGLTGTVNFEEEIVVPQSISLNKSSLSLKVNKTASLTATVQPSTAENKEVSWSSSDPKIATVDQKGNVKALKAGKATITATAKGDDSVKKSIPVTVTKVIPTELKLSKSTLNIAIKQTYKVNATVTPADAANKSVVWKSSNAKVATVDSKGNIKGIASGSATITATTKDNPKVSKKVAVKVSPKTVKLDKTSLSLIAGKTATLKATVSPSDSTDKGVTWKSSNTKIATVNSKGKVTGKTKGTATITATAKGAKSAQAKVTIKAPIAAKSIKLNKKSATLNKGKSLTLTATISPKNTTNKTVTWKSSNTKVATVDSKGKVTAKGAGTAKITAKTSNGKTATATITVPYVKNLSAGTWKAGTDIPAGRYLITTKSGSGNLVITMKSYDRFVNEILSSKDDGFGVTRVATDIKAGDKIEIMGLNSVQFTRVKNVKSNTLHAGYWTVGKDISPGKYKITTPSGNGNLIVHRGSRLLVNEILTSKSDGFGVRSVTTTLKSGDKIQISSLNKVNFTKK</sequence>
<dbReference type="PANTHER" id="PTHR23019">
    <property type="entry name" value="NUCLEAR PORE MEMBRANE GLYCOPROTEIN GP210-RELATED"/>
    <property type="match status" value="1"/>
</dbReference>
<dbReference type="Gene3D" id="2.60.40.1080">
    <property type="match status" value="4"/>
</dbReference>
<dbReference type="EMBL" id="QYTW02000010">
    <property type="protein sequence ID" value="RST59471.1"/>
    <property type="molecule type" value="Genomic_DNA"/>
</dbReference>
<organism evidence="3 4">
    <name type="scientific">Siminovitchia terrae</name>
    <name type="common">Bacillus terrae</name>
    <dbReference type="NCBI Taxonomy" id="1914933"/>
    <lineage>
        <taxon>Bacteria</taxon>
        <taxon>Bacillati</taxon>
        <taxon>Bacillota</taxon>
        <taxon>Bacilli</taxon>
        <taxon>Bacillales</taxon>
        <taxon>Bacillaceae</taxon>
        <taxon>Siminovitchia</taxon>
    </lineage>
</organism>
<dbReference type="OrthoDB" id="1650483at2"/>
<dbReference type="InterPro" id="IPR045197">
    <property type="entry name" value="NUP210-like"/>
</dbReference>
<dbReference type="RefSeq" id="WP_120115521.1">
    <property type="nucleotide sequence ID" value="NZ_QYTW02000010.1"/>
</dbReference>
<dbReference type="SMART" id="SM00635">
    <property type="entry name" value="BID_2"/>
    <property type="match status" value="4"/>
</dbReference>
<dbReference type="PANTHER" id="PTHR23019:SF0">
    <property type="entry name" value="NUCLEAR PORE MEMBRANE GLYCOPROTEIN 210"/>
    <property type="match status" value="1"/>
</dbReference>
<comment type="caution">
    <text evidence="3">The sequence shown here is derived from an EMBL/GenBank/DDBJ whole genome shotgun (WGS) entry which is preliminary data.</text>
</comment>
<proteinExistence type="predicted"/>
<dbReference type="SUPFAM" id="SSF49373">
    <property type="entry name" value="Invasin/intimin cell-adhesion fragments"/>
    <property type="match status" value="4"/>
</dbReference>
<feature type="domain" description="BIG2" evidence="2">
    <location>
        <begin position="446"/>
        <end position="523"/>
    </location>
</feature>
<evidence type="ECO:0000259" key="2">
    <source>
        <dbReference type="SMART" id="SM00635"/>
    </source>
</evidence>
<dbReference type="Proteomes" id="UP000287296">
    <property type="component" value="Unassembled WGS sequence"/>
</dbReference>
<feature type="chain" id="PRO_5019377538" evidence="1">
    <location>
        <begin position="28"/>
        <end position="692"/>
    </location>
</feature>